<evidence type="ECO:0000259" key="3">
    <source>
        <dbReference type="Pfam" id="PF08541"/>
    </source>
</evidence>
<organism evidence="5 6">
    <name type="scientific">Limnobacter thiooxidans</name>
    <dbReference type="NCBI Taxonomy" id="131080"/>
    <lineage>
        <taxon>Bacteria</taxon>
        <taxon>Pseudomonadati</taxon>
        <taxon>Pseudomonadota</taxon>
        <taxon>Betaproteobacteria</taxon>
        <taxon>Burkholderiales</taxon>
        <taxon>Burkholderiaceae</taxon>
        <taxon>Limnobacter</taxon>
    </lineage>
</organism>
<evidence type="ECO:0000256" key="1">
    <source>
        <dbReference type="ARBA" id="ARBA00022679"/>
    </source>
</evidence>
<dbReference type="EMBL" id="AP028947">
    <property type="protein sequence ID" value="BET25476.1"/>
    <property type="molecule type" value="Genomic_DNA"/>
</dbReference>
<reference evidence="5 6" key="1">
    <citation type="submission" date="2023-10" db="EMBL/GenBank/DDBJ databases">
        <title>Complete Genome Sequence of Limnobacter thiooxidans CS-K2T, Isolated from freshwater lake sediments in Bavaria, Germany.</title>
        <authorList>
            <person name="Naruki M."/>
            <person name="Watanabe A."/>
            <person name="Warashina T."/>
            <person name="Morita T."/>
            <person name="Arakawa K."/>
        </authorList>
    </citation>
    <scope>NUCLEOTIDE SEQUENCE [LARGE SCALE GENOMIC DNA]</scope>
    <source>
        <strain evidence="5 6">CS-K2</strain>
    </source>
</reference>
<dbReference type="CDD" id="cd00830">
    <property type="entry name" value="KAS_III"/>
    <property type="match status" value="1"/>
</dbReference>
<dbReference type="Proteomes" id="UP001329151">
    <property type="component" value="Chromosome"/>
</dbReference>
<feature type="domain" description="Beta-ketoacyl-[acyl-carrier-protein] synthase III N-terminal" evidence="4">
    <location>
        <begin position="150"/>
        <end position="229"/>
    </location>
</feature>
<dbReference type="PANTHER" id="PTHR34069">
    <property type="entry name" value="3-OXOACYL-[ACYL-CARRIER-PROTEIN] SYNTHASE 3"/>
    <property type="match status" value="1"/>
</dbReference>
<keyword evidence="2" id="KW-0012">Acyltransferase</keyword>
<dbReference type="PANTHER" id="PTHR34069:SF2">
    <property type="entry name" value="BETA-KETOACYL-[ACYL-CARRIER-PROTEIN] SYNTHASE III"/>
    <property type="match status" value="1"/>
</dbReference>
<sequence length="374" mass="40524">MIKVAISGTGLFVPSQTITNDELVESFNAYVAKFNEAHADEIASGELQPLQPSNSAFIESASGIKQRYVMEKEGILNPDRLHPYFSERANSELSMMAEIAVDAGRKAMDAAGLTADQIDAVICSASNMQRAYPAMAIEIQEALGIQGFGYDMNVACSSATFGIEQAVNAVRSGTARAVLMVNPEITSGHQAWLDRDCHFIFGDVCTAVIVQRLEDAKPGSWEVLGTKLATKFSNNIRNNYGFLNRSEDAKPDARDKLFMQEGRKVFKEVCPMAAEHMSTHLESLGLNSANDVRRYWLHQANLAMNQLIAKKLLGNSDFSADKAPVILDEFANTASAGSVIAFHRHSADLAQGDVGVICSFGAGYSIGSVVVRKT</sequence>
<dbReference type="KEGG" id="lto:RGQ30_09770"/>
<feature type="domain" description="Beta-ketoacyl-[acyl-carrier-protein] synthase III C-terminal" evidence="3">
    <location>
        <begin position="289"/>
        <end position="372"/>
    </location>
</feature>
<keyword evidence="1" id="KW-0808">Transferase</keyword>
<dbReference type="RefSeq" id="WP_130558811.1">
    <property type="nucleotide sequence ID" value="NZ_AP028947.1"/>
</dbReference>
<dbReference type="InterPro" id="IPR016039">
    <property type="entry name" value="Thiolase-like"/>
</dbReference>
<gene>
    <name evidence="5" type="ORF">RGQ30_09770</name>
</gene>
<dbReference type="Pfam" id="PF08545">
    <property type="entry name" value="ACP_syn_III"/>
    <property type="match status" value="1"/>
</dbReference>
<keyword evidence="6" id="KW-1185">Reference proteome</keyword>
<dbReference type="GO" id="GO:0044550">
    <property type="term" value="P:secondary metabolite biosynthetic process"/>
    <property type="evidence" value="ECO:0007669"/>
    <property type="project" value="TreeGrafter"/>
</dbReference>
<dbReference type="InterPro" id="IPR013747">
    <property type="entry name" value="ACP_syn_III_C"/>
</dbReference>
<dbReference type="Gene3D" id="3.40.47.10">
    <property type="match status" value="2"/>
</dbReference>
<protein>
    <submittedName>
        <fullName evidence="5">Beta-ketoacyl-ACP synthase III</fullName>
    </submittedName>
</protein>
<evidence type="ECO:0000313" key="5">
    <source>
        <dbReference type="EMBL" id="BET25476.1"/>
    </source>
</evidence>
<proteinExistence type="predicted"/>
<dbReference type="InterPro" id="IPR013751">
    <property type="entry name" value="ACP_syn_III_N"/>
</dbReference>
<dbReference type="SUPFAM" id="SSF53901">
    <property type="entry name" value="Thiolase-like"/>
    <property type="match status" value="1"/>
</dbReference>
<dbReference type="NCBIfam" id="NF005703">
    <property type="entry name" value="PRK07515.1"/>
    <property type="match status" value="1"/>
</dbReference>
<dbReference type="Pfam" id="PF08541">
    <property type="entry name" value="ACP_syn_III_C"/>
    <property type="match status" value="1"/>
</dbReference>
<accession>A0AA86JEH2</accession>
<evidence type="ECO:0000313" key="6">
    <source>
        <dbReference type="Proteomes" id="UP001329151"/>
    </source>
</evidence>
<name>A0AA86JEH2_9BURK</name>
<evidence type="ECO:0000256" key="2">
    <source>
        <dbReference type="ARBA" id="ARBA00023315"/>
    </source>
</evidence>
<dbReference type="GO" id="GO:0006633">
    <property type="term" value="P:fatty acid biosynthetic process"/>
    <property type="evidence" value="ECO:0007669"/>
    <property type="project" value="InterPro"/>
</dbReference>
<evidence type="ECO:0000259" key="4">
    <source>
        <dbReference type="Pfam" id="PF08545"/>
    </source>
</evidence>
<dbReference type="GO" id="GO:0004315">
    <property type="term" value="F:3-oxoacyl-[acyl-carrier-protein] synthase activity"/>
    <property type="evidence" value="ECO:0007669"/>
    <property type="project" value="InterPro"/>
</dbReference>
<dbReference type="AlphaFoldDB" id="A0AA86JEH2"/>